<accession>A0A1L1PFK1</accession>
<feature type="chain" id="PRO_5009681355" description="DUF2147 domain-containing protein" evidence="1">
    <location>
        <begin position="21"/>
        <end position="146"/>
    </location>
</feature>
<keyword evidence="4" id="KW-1185">Reference proteome</keyword>
<keyword evidence="1" id="KW-0732">Signal</keyword>
<sequence length="146" mass="16133" precursor="true">MLLKMTLATSLIALSGLAHAQMTPTGLWKTIDDDSKKEKSLVRITESNGVFSGRIEKLLDPATDQKAVCDKCSDDRKDKPILGLEILRGIKQGESDKAVYEGGSIVDPNNGKSYRARLKPVNGGAQLEMRGYLGPFFRTQVWHRVE</sequence>
<dbReference type="RefSeq" id="WP_009519714.1">
    <property type="nucleotide sequence ID" value="NZ_CCAE010000030.1"/>
</dbReference>
<reference evidence="4" key="1">
    <citation type="submission" date="2014-11" db="EMBL/GenBank/DDBJ databases">
        <title>Draft genome sequence of Hydrogenophaga intermedia S1.</title>
        <authorList>
            <person name="Gan H.M."/>
            <person name="Chew T.H."/>
            <person name="Stolz A."/>
        </authorList>
    </citation>
    <scope>NUCLEOTIDE SEQUENCE [LARGE SCALE GENOMIC DNA]</scope>
    <source>
        <strain evidence="4">S1</strain>
    </source>
</reference>
<dbReference type="Pfam" id="PF09917">
    <property type="entry name" value="DUF2147"/>
    <property type="match status" value="1"/>
</dbReference>
<feature type="domain" description="DUF2147" evidence="2">
    <location>
        <begin position="26"/>
        <end position="144"/>
    </location>
</feature>
<dbReference type="Gene3D" id="2.40.128.520">
    <property type="match status" value="1"/>
</dbReference>
<proteinExistence type="predicted"/>
<feature type="signal peptide" evidence="1">
    <location>
        <begin position="1"/>
        <end position="20"/>
    </location>
</feature>
<dbReference type="PANTHER" id="PTHR36919">
    <property type="entry name" value="BLR1215 PROTEIN"/>
    <property type="match status" value="1"/>
</dbReference>
<gene>
    <name evidence="3" type="ORF">BN948_03288</name>
</gene>
<dbReference type="InterPro" id="IPR019223">
    <property type="entry name" value="DUF2147"/>
</dbReference>
<dbReference type="PANTHER" id="PTHR36919:SF3">
    <property type="entry name" value="BLL5882 PROTEIN"/>
    <property type="match status" value="1"/>
</dbReference>
<evidence type="ECO:0000256" key="1">
    <source>
        <dbReference type="SAM" id="SignalP"/>
    </source>
</evidence>
<evidence type="ECO:0000313" key="3">
    <source>
        <dbReference type="EMBL" id="CDN88852.1"/>
    </source>
</evidence>
<protein>
    <recommendedName>
        <fullName evidence="2">DUF2147 domain-containing protein</fullName>
    </recommendedName>
</protein>
<evidence type="ECO:0000259" key="2">
    <source>
        <dbReference type="Pfam" id="PF09917"/>
    </source>
</evidence>
<evidence type="ECO:0000313" key="4">
    <source>
        <dbReference type="Proteomes" id="UP000028878"/>
    </source>
</evidence>
<organism evidence="3 4">
    <name type="scientific">Hydrogenophaga intermedia</name>
    <dbReference type="NCBI Taxonomy" id="65786"/>
    <lineage>
        <taxon>Bacteria</taxon>
        <taxon>Pseudomonadati</taxon>
        <taxon>Pseudomonadota</taxon>
        <taxon>Betaproteobacteria</taxon>
        <taxon>Burkholderiales</taxon>
        <taxon>Comamonadaceae</taxon>
        <taxon>Hydrogenophaga</taxon>
    </lineage>
</organism>
<dbReference type="EMBL" id="CCAE010000030">
    <property type="protein sequence ID" value="CDN88852.1"/>
    <property type="molecule type" value="Genomic_DNA"/>
</dbReference>
<name>A0A1L1PFK1_HYDIT</name>
<dbReference type="AlphaFoldDB" id="A0A1L1PFK1"/>
<dbReference type="Proteomes" id="UP000028878">
    <property type="component" value="Unassembled WGS sequence"/>
</dbReference>